<dbReference type="InterPro" id="IPR029052">
    <property type="entry name" value="Metallo-depent_PP-like"/>
</dbReference>
<dbReference type="Proteomes" id="UP000626697">
    <property type="component" value="Unassembled WGS sequence"/>
</dbReference>
<proteinExistence type="inferred from homology"/>
<dbReference type="PRINTS" id="PR01607">
    <property type="entry name" value="APYRASEFAMLY"/>
</dbReference>
<keyword evidence="1 2" id="KW-0732">Signal</keyword>
<sequence length="717" mass="77546">MSYRTKSYRQFIATAAAATLITVALSPISNAATPEFTDVSKRYKEAIDYVVSKGAKGITNTSFGTQKFITRADAAILLSNVLELNTEHAPNSGFTDVPARAVQAVNALKAIGVTAGKTATSFDPNSPITRGELAIWIQKGFELTGKTNLNFTDVSERYQTAIETLISNKISEGTSKTSFGTTKLATRGDFSIFLQKSASVTGLDDEDYKLSLMHTNDTHSHVELVAKRATTINEVRVRKSEPLLIDAGDVMTGTLYFNEFQGKAELKFMNDIGYDVMTFGNHEFDQGSSNEGHQWLVDFIKEAKFPFVSANVDFSSDKLFDGLQEIGTYSDNPEDGKIYNGIIKEVNGEKVGIFGLTTAETVEISSPKDISFKNYIEEAKNSVKAFKELGINKIVAVTHLGYNDNIEFDNDLELAKQVDGIDVIIGGHSHTLLEKPTVVSEGKAEPTIIVQTGEYNNYVGTLDVKFDKNGKVIGQAGKLLSVKERAEDPTTAIALKPYADKIAEIQAESIGVTAVEPLNGARNSVRTSETNLGNLITDGMLSTAKTINPDTVIAMTNGGGIRESIDAGDITIGEVLTVMPFGNTLGIMNLKGSEIIDALEHSVSQAPEASGGFLHVSGMTFKYDSSKKAGNRVVEVNIKGEDGKLSPLQNDESYIVATNIFTAKGGDGFDTFAKAYADGRVSEPGFTDYQMFINYLKTFETVDPKVEGRIIDVSAAK</sequence>
<protein>
    <submittedName>
        <fullName evidence="4">2',3'-cyclic-nucleotide 2'-phosphodiesterase (5'-nucleotidase family)</fullName>
    </submittedName>
</protein>
<dbReference type="InterPro" id="IPR001119">
    <property type="entry name" value="SLH_dom"/>
</dbReference>
<dbReference type="PANTHER" id="PTHR11575">
    <property type="entry name" value="5'-NUCLEOTIDASE-RELATED"/>
    <property type="match status" value="1"/>
</dbReference>
<dbReference type="Pfam" id="PF00395">
    <property type="entry name" value="SLH"/>
    <property type="match status" value="3"/>
</dbReference>
<comment type="caution">
    <text evidence="4">The sequence shown here is derived from an EMBL/GenBank/DDBJ whole genome shotgun (WGS) entry which is preliminary data.</text>
</comment>
<organism evidence="4 5">
    <name type="scientific">Peribacillus huizhouensis</name>
    <dbReference type="NCBI Taxonomy" id="1501239"/>
    <lineage>
        <taxon>Bacteria</taxon>
        <taxon>Bacillati</taxon>
        <taxon>Bacillota</taxon>
        <taxon>Bacilli</taxon>
        <taxon>Bacillales</taxon>
        <taxon>Bacillaceae</taxon>
        <taxon>Peribacillus</taxon>
    </lineage>
</organism>
<reference evidence="4 5" key="1">
    <citation type="submission" date="2020-08" db="EMBL/GenBank/DDBJ databases">
        <title>Genomic Encyclopedia of Type Strains, Phase IV (KMG-IV): sequencing the most valuable type-strain genomes for metagenomic binning, comparative biology and taxonomic classification.</title>
        <authorList>
            <person name="Goeker M."/>
        </authorList>
    </citation>
    <scope>NUCLEOTIDE SEQUENCE [LARGE SCALE GENOMIC DNA]</scope>
    <source>
        <strain evidence="4 5">DSM 105481</strain>
    </source>
</reference>
<evidence type="ECO:0000313" key="5">
    <source>
        <dbReference type="Proteomes" id="UP000626697"/>
    </source>
</evidence>
<keyword evidence="2" id="KW-0547">Nucleotide-binding</keyword>
<comment type="similarity">
    <text evidence="2">Belongs to the 5'-nucleotidase family.</text>
</comment>
<dbReference type="SUPFAM" id="SSF56300">
    <property type="entry name" value="Metallo-dependent phosphatases"/>
    <property type="match status" value="1"/>
</dbReference>
<feature type="signal peptide" evidence="2">
    <location>
        <begin position="1"/>
        <end position="31"/>
    </location>
</feature>
<dbReference type="RefSeq" id="WP_182502496.1">
    <property type="nucleotide sequence ID" value="NZ_JACJHX010000005.1"/>
</dbReference>
<feature type="domain" description="SLH" evidence="3">
    <location>
        <begin position="88"/>
        <end position="151"/>
    </location>
</feature>
<dbReference type="InterPro" id="IPR004843">
    <property type="entry name" value="Calcineurin-like_PHP"/>
</dbReference>
<keyword evidence="5" id="KW-1185">Reference proteome</keyword>
<dbReference type="PANTHER" id="PTHR11575:SF24">
    <property type="entry name" value="5'-NUCLEOTIDASE"/>
    <property type="match status" value="1"/>
</dbReference>
<evidence type="ECO:0000256" key="1">
    <source>
        <dbReference type="ARBA" id="ARBA00022729"/>
    </source>
</evidence>
<dbReference type="Gene3D" id="3.60.21.10">
    <property type="match status" value="1"/>
</dbReference>
<dbReference type="InterPro" id="IPR008334">
    <property type="entry name" value="5'-Nucleotdase_C"/>
</dbReference>
<feature type="chain" id="PRO_5044989093" evidence="2">
    <location>
        <begin position="32"/>
        <end position="717"/>
    </location>
</feature>
<evidence type="ECO:0000256" key="2">
    <source>
        <dbReference type="RuleBase" id="RU362119"/>
    </source>
</evidence>
<dbReference type="Pfam" id="PF00149">
    <property type="entry name" value="Metallophos"/>
    <property type="match status" value="1"/>
</dbReference>
<dbReference type="PROSITE" id="PS00785">
    <property type="entry name" value="5_NUCLEOTIDASE_1"/>
    <property type="match status" value="1"/>
</dbReference>
<dbReference type="Pfam" id="PF02872">
    <property type="entry name" value="5_nucleotid_C"/>
    <property type="match status" value="1"/>
</dbReference>
<dbReference type="PROSITE" id="PS51272">
    <property type="entry name" value="SLH"/>
    <property type="match status" value="1"/>
</dbReference>
<evidence type="ECO:0000313" key="4">
    <source>
        <dbReference type="EMBL" id="MBA9026702.1"/>
    </source>
</evidence>
<dbReference type="EMBL" id="JACJHX010000005">
    <property type="protein sequence ID" value="MBA9026702.1"/>
    <property type="molecule type" value="Genomic_DNA"/>
</dbReference>
<dbReference type="InterPro" id="IPR006146">
    <property type="entry name" value="5'-Nucleotdase_CS"/>
</dbReference>
<dbReference type="SUPFAM" id="SSF55816">
    <property type="entry name" value="5'-nucleotidase (syn. UDP-sugar hydrolase), C-terminal domain"/>
    <property type="match status" value="1"/>
</dbReference>
<dbReference type="InterPro" id="IPR006179">
    <property type="entry name" value="5_nucleotidase/apyrase"/>
</dbReference>
<name>A0ABR6CNT0_9BACI</name>
<accession>A0ABR6CNT0</accession>
<dbReference type="Gene3D" id="3.90.780.10">
    <property type="entry name" value="5'-Nucleotidase, C-terminal domain"/>
    <property type="match status" value="1"/>
</dbReference>
<dbReference type="InterPro" id="IPR036907">
    <property type="entry name" value="5'-Nucleotdase_C_sf"/>
</dbReference>
<evidence type="ECO:0000259" key="3">
    <source>
        <dbReference type="PROSITE" id="PS51272"/>
    </source>
</evidence>
<gene>
    <name evidence="4" type="ORF">HNP81_001987</name>
</gene>
<keyword evidence="2" id="KW-0378">Hydrolase</keyword>